<dbReference type="GO" id="GO:0004519">
    <property type="term" value="F:endonuclease activity"/>
    <property type="evidence" value="ECO:0007669"/>
    <property type="project" value="UniProtKB-KW"/>
</dbReference>
<feature type="domain" description="HNH nuclease" evidence="1">
    <location>
        <begin position="153"/>
        <end position="205"/>
    </location>
</feature>
<protein>
    <submittedName>
        <fullName evidence="2">HNH endonuclease</fullName>
    </submittedName>
</protein>
<evidence type="ECO:0000313" key="2">
    <source>
        <dbReference type="EMBL" id="QMT40035.1"/>
    </source>
</evidence>
<accession>A0A7D7NAT0</accession>
<dbReference type="InterPro" id="IPR003615">
    <property type="entry name" value="HNH_nuc"/>
</dbReference>
<evidence type="ECO:0000259" key="1">
    <source>
        <dbReference type="Pfam" id="PF13391"/>
    </source>
</evidence>
<sequence>MKKKNFNEIISETEYIWKNNCLSRDRISKKTTYQSWGIPSKFKHHYQNEDKDKRFFKISFPQLEDAEAIYDFFVVNSGEEIQFPQSMQELCETLAQEAEENFTIIFQALDINKSSPTPKNPSDIRIVTERIIKQRTQQGKYRQNLINLWGGKCALTNIDFHYLLTASHIKRFSECKNNEAYDPSNGLLLSAHIDKLFDQGFITFDNQGKILVSKKLPSNLLEKIGLNTDAKILFENLIHKEKKPEILEYMQFHREQIFQK</sequence>
<organism evidence="2 3">
    <name type="scientific">Neisseria shayeganii</name>
    <dbReference type="NCBI Taxonomy" id="607712"/>
    <lineage>
        <taxon>Bacteria</taxon>
        <taxon>Pseudomonadati</taxon>
        <taxon>Pseudomonadota</taxon>
        <taxon>Betaproteobacteria</taxon>
        <taxon>Neisseriales</taxon>
        <taxon>Neisseriaceae</taxon>
        <taxon>Neisseria</taxon>
    </lineage>
</organism>
<gene>
    <name evidence="2" type="ORF">H3L94_09280</name>
</gene>
<dbReference type="RefSeq" id="WP_182121792.1">
    <property type="nucleotide sequence ID" value="NZ_CP059567.1"/>
</dbReference>
<dbReference type="AlphaFoldDB" id="A0A7D7NAT0"/>
<proteinExistence type="predicted"/>
<keyword evidence="2" id="KW-0255">Endonuclease</keyword>
<evidence type="ECO:0000313" key="3">
    <source>
        <dbReference type="Proteomes" id="UP000514752"/>
    </source>
</evidence>
<dbReference type="Proteomes" id="UP000514752">
    <property type="component" value="Chromosome"/>
</dbReference>
<name>A0A7D7NAT0_9NEIS</name>
<reference evidence="2 3" key="1">
    <citation type="submission" date="2020-07" db="EMBL/GenBank/DDBJ databases">
        <title>Genomic diversity of species in the Neisseriaceae family.</title>
        <authorList>
            <person name="Vincent A.T."/>
            <person name="Bernet E."/>
            <person name="Veyrier F.J."/>
        </authorList>
    </citation>
    <scope>NUCLEOTIDE SEQUENCE [LARGE SCALE GENOMIC DNA]</scope>
    <source>
        <strain evidence="2 3">DSM 22244</strain>
    </source>
</reference>
<dbReference type="EMBL" id="CP059567">
    <property type="protein sequence ID" value="QMT40035.1"/>
    <property type="molecule type" value="Genomic_DNA"/>
</dbReference>
<dbReference type="Pfam" id="PF13391">
    <property type="entry name" value="HNH_2"/>
    <property type="match status" value="1"/>
</dbReference>
<keyword evidence="2" id="KW-0540">Nuclease</keyword>
<dbReference type="KEGG" id="nsg:H3L94_09280"/>
<keyword evidence="2" id="KW-0378">Hydrolase</keyword>